<feature type="compositionally biased region" description="Basic and acidic residues" evidence="1">
    <location>
        <begin position="164"/>
        <end position="183"/>
    </location>
</feature>
<organism evidence="2 3">
    <name type="scientific">Neocallimastix californiae</name>
    <dbReference type="NCBI Taxonomy" id="1754190"/>
    <lineage>
        <taxon>Eukaryota</taxon>
        <taxon>Fungi</taxon>
        <taxon>Fungi incertae sedis</taxon>
        <taxon>Chytridiomycota</taxon>
        <taxon>Chytridiomycota incertae sedis</taxon>
        <taxon>Neocallimastigomycetes</taxon>
        <taxon>Neocallimastigales</taxon>
        <taxon>Neocallimastigaceae</taxon>
        <taxon>Neocallimastix</taxon>
    </lineage>
</organism>
<name>A0A1Y2E244_9FUNG</name>
<dbReference type="STRING" id="1754190.A0A1Y2E244"/>
<feature type="region of interest" description="Disordered" evidence="1">
    <location>
        <begin position="150"/>
        <end position="183"/>
    </location>
</feature>
<evidence type="ECO:0000256" key="1">
    <source>
        <dbReference type="SAM" id="MobiDB-lite"/>
    </source>
</evidence>
<dbReference type="Proteomes" id="UP000193920">
    <property type="component" value="Unassembled WGS sequence"/>
</dbReference>
<accession>A0A1Y2E244</accession>
<feature type="region of interest" description="Disordered" evidence="1">
    <location>
        <begin position="215"/>
        <end position="234"/>
    </location>
</feature>
<dbReference type="EMBL" id="MCOG01000052">
    <property type="protein sequence ID" value="ORY65610.1"/>
    <property type="molecule type" value="Genomic_DNA"/>
</dbReference>
<feature type="compositionally biased region" description="Low complexity" evidence="1">
    <location>
        <begin position="217"/>
        <end position="232"/>
    </location>
</feature>
<protein>
    <recommendedName>
        <fullName evidence="4">CCHC-type domain-containing protein</fullName>
    </recommendedName>
</protein>
<sequence>MNVKGKEERIIEIKNQLENITYDPEKYISLFISELNMLFDELKDLDHRLTKEKKFNYLYTAIPMEISMEIGLMSFKGKWEDASEYLKIMLPELKKLKELKELKELKAKRPVNKSKEIKNSVTLSTEIKRKRNNRQIKCYICNKREHKAKDCWHNPKNKNKKGNKREQANSLEEKGKQTKNCDNEYKQHPFNAFLKLKSNISQNNNINGEQIKDIYTNNNNDNDNNKNNNIIDQNDKNNLKESKQNLKSLNENNINYKSSDVNNNEGKYLNSIENYKVYQQMYYNNNIT</sequence>
<proteinExistence type="predicted"/>
<evidence type="ECO:0000313" key="2">
    <source>
        <dbReference type="EMBL" id="ORY65610.1"/>
    </source>
</evidence>
<keyword evidence="3" id="KW-1185">Reference proteome</keyword>
<comment type="caution">
    <text evidence="2">The sequence shown here is derived from an EMBL/GenBank/DDBJ whole genome shotgun (WGS) entry which is preliminary data.</text>
</comment>
<reference evidence="2 3" key="1">
    <citation type="submission" date="2016-08" db="EMBL/GenBank/DDBJ databases">
        <title>A Parts List for Fungal Cellulosomes Revealed by Comparative Genomics.</title>
        <authorList>
            <consortium name="DOE Joint Genome Institute"/>
            <person name="Haitjema C.H."/>
            <person name="Gilmore S.P."/>
            <person name="Henske J.K."/>
            <person name="Solomon K.V."/>
            <person name="De Groot R."/>
            <person name="Kuo A."/>
            <person name="Mondo S.J."/>
            <person name="Salamov A.A."/>
            <person name="Labutti K."/>
            <person name="Zhao Z."/>
            <person name="Chiniquy J."/>
            <person name="Barry K."/>
            <person name="Brewer H.M."/>
            <person name="Purvine S.O."/>
            <person name="Wright A.T."/>
            <person name="Boxma B."/>
            <person name="Van Alen T."/>
            <person name="Hackstein J.H."/>
            <person name="Baker S.E."/>
            <person name="Grigoriev I.V."/>
            <person name="O'Malley M.A."/>
        </authorList>
    </citation>
    <scope>NUCLEOTIDE SEQUENCE [LARGE SCALE GENOMIC DNA]</scope>
    <source>
        <strain evidence="2 3">G1</strain>
    </source>
</reference>
<evidence type="ECO:0008006" key="4">
    <source>
        <dbReference type="Google" id="ProtNLM"/>
    </source>
</evidence>
<gene>
    <name evidence="2" type="ORF">LY90DRAFT_504958</name>
</gene>
<evidence type="ECO:0000313" key="3">
    <source>
        <dbReference type="Proteomes" id="UP000193920"/>
    </source>
</evidence>
<dbReference type="AlphaFoldDB" id="A0A1Y2E244"/>